<dbReference type="GO" id="GO:0044390">
    <property type="term" value="F:ubiquitin-like protein conjugating enzyme binding"/>
    <property type="evidence" value="ECO:0000318"/>
    <property type="project" value="GO_Central"/>
</dbReference>
<dbReference type="GO" id="GO:0036503">
    <property type="term" value="P:ERAD pathway"/>
    <property type="evidence" value="ECO:0000318"/>
    <property type="project" value="GO_Central"/>
</dbReference>
<evidence type="ECO:0000256" key="2">
    <source>
        <dbReference type="ARBA" id="ARBA00004906"/>
    </source>
</evidence>
<keyword evidence="5" id="KW-0256">Endoplasmic reticulum</keyword>
<dbReference type="AlphaFoldDB" id="A0A2C9UWR5"/>
<evidence type="ECO:0000256" key="1">
    <source>
        <dbReference type="ARBA" id="ARBA00000900"/>
    </source>
</evidence>
<sequence>MKQYTEEAKNENNCNVEDKLPVEIYCLCHRVPRHVIGSDDSSCNRFDWNICLDSVHFVDVELACAEAANVFFIFKKINLDIFILFSCVFLILRHVADGLSWFLIIELFISSENEDLRIQQRCPVCKAELSKETLILIFEGDQTIKTSKHKVPILGIIIPIRPFGLASGFRSLRSSFRSSTPSPTQQIYDHGYLHNLSQIYYSDQPKTTTTNMYDPVIGMFGEMIYERVFGNSITIIYSYLGSYKIAGSTGPGMRRHSLEVDKSLTRICLFLFCCGFVFFLSF</sequence>
<dbReference type="GO" id="GO:0008270">
    <property type="term" value="F:zinc ion binding"/>
    <property type="evidence" value="ECO:0007669"/>
    <property type="project" value="UniProtKB-KW"/>
</dbReference>
<evidence type="ECO:0000313" key="6">
    <source>
        <dbReference type="EMBL" id="OAY35446.1"/>
    </source>
</evidence>
<keyword evidence="5" id="KW-0472">Membrane</keyword>
<keyword evidence="5" id="KW-0862">Zinc</keyword>
<dbReference type="STRING" id="3983.A0A2C9UWR5"/>
<evidence type="ECO:0000256" key="4">
    <source>
        <dbReference type="ARBA" id="ARBA00022786"/>
    </source>
</evidence>
<dbReference type="InterPro" id="IPR045103">
    <property type="entry name" value="RNF5/RNF185-like"/>
</dbReference>
<dbReference type="UniPathway" id="UPA00143"/>
<reference evidence="6" key="1">
    <citation type="submission" date="2016-02" db="EMBL/GenBank/DDBJ databases">
        <title>WGS assembly of Manihot esculenta.</title>
        <authorList>
            <person name="Bredeson J.V."/>
            <person name="Prochnik S.E."/>
            <person name="Lyons J.B."/>
            <person name="Schmutz J."/>
            <person name="Grimwood J."/>
            <person name="Vrebalov J."/>
            <person name="Bart R.S."/>
            <person name="Amuge T."/>
            <person name="Ferguson M.E."/>
            <person name="Green R."/>
            <person name="Putnam N."/>
            <person name="Stites J."/>
            <person name="Rounsley S."/>
            <person name="Rokhsar D.S."/>
        </authorList>
    </citation>
    <scope>NUCLEOTIDE SEQUENCE [LARGE SCALE GENOMIC DNA]</scope>
    <source>
        <tissue evidence="6">Leaf</tissue>
    </source>
</reference>
<dbReference type="GO" id="GO:0006511">
    <property type="term" value="P:ubiquitin-dependent protein catabolic process"/>
    <property type="evidence" value="ECO:0000318"/>
    <property type="project" value="GO_Central"/>
</dbReference>
<comment type="catalytic activity">
    <reaction evidence="1 5">
        <text>S-ubiquitinyl-[E2 ubiquitin-conjugating enzyme]-L-cysteine + [acceptor protein]-L-lysine = [E2 ubiquitin-conjugating enzyme]-L-cysteine + N(6)-ubiquitinyl-[acceptor protein]-L-lysine.</text>
        <dbReference type="EC" id="2.3.2.27"/>
    </reaction>
</comment>
<dbReference type="EMBL" id="CM004398">
    <property type="protein sequence ID" value="OAY35446.1"/>
    <property type="molecule type" value="Genomic_DNA"/>
</dbReference>
<dbReference type="GO" id="GO:0061630">
    <property type="term" value="F:ubiquitin protein ligase activity"/>
    <property type="evidence" value="ECO:0000318"/>
    <property type="project" value="GO_Central"/>
</dbReference>
<dbReference type="EC" id="2.3.2.27" evidence="5"/>
<keyword evidence="5" id="KW-0863">Zinc-finger</keyword>
<comment type="subcellular location">
    <subcellularLocation>
        <location evidence="5">Endoplasmic reticulum membrane</location>
        <topology evidence="5">Single-pass type IV membrane protein</topology>
    </subcellularLocation>
</comment>
<comment type="domain">
    <text evidence="5">The RING-type zinc finger domain is responsible for E3 ligase activity.</text>
</comment>
<comment type="function">
    <text evidence="5">E3 ubiquitin-protein ligase.</text>
</comment>
<keyword evidence="4 5" id="KW-0833">Ubl conjugation pathway</keyword>
<organism evidence="6">
    <name type="scientific">Manihot esculenta</name>
    <name type="common">Cassava</name>
    <name type="synonym">Jatropha manihot</name>
    <dbReference type="NCBI Taxonomy" id="3983"/>
    <lineage>
        <taxon>Eukaryota</taxon>
        <taxon>Viridiplantae</taxon>
        <taxon>Streptophyta</taxon>
        <taxon>Embryophyta</taxon>
        <taxon>Tracheophyta</taxon>
        <taxon>Spermatophyta</taxon>
        <taxon>Magnoliopsida</taxon>
        <taxon>eudicotyledons</taxon>
        <taxon>Gunneridae</taxon>
        <taxon>Pentapetalae</taxon>
        <taxon>rosids</taxon>
        <taxon>fabids</taxon>
        <taxon>Malpighiales</taxon>
        <taxon>Euphorbiaceae</taxon>
        <taxon>Crotonoideae</taxon>
        <taxon>Manihoteae</taxon>
        <taxon>Manihot</taxon>
    </lineage>
</organism>
<keyword evidence="5" id="KW-0812">Transmembrane</keyword>
<gene>
    <name evidence="6" type="ORF">MANES_12G102300</name>
</gene>
<proteinExistence type="predicted"/>
<dbReference type="PANTHER" id="PTHR12313">
    <property type="entry name" value="E3 UBIQUITIN-PROTEIN LIGASE RNF5-RELATED"/>
    <property type="match status" value="1"/>
</dbReference>
<keyword evidence="5" id="KW-0479">Metal-binding</keyword>
<name>A0A2C9UWR5_MANES</name>
<dbReference type="GO" id="GO:0016567">
    <property type="term" value="P:protein ubiquitination"/>
    <property type="evidence" value="ECO:0007669"/>
    <property type="project" value="UniProtKB-UniPathway"/>
</dbReference>
<evidence type="ECO:0000256" key="3">
    <source>
        <dbReference type="ARBA" id="ARBA00022679"/>
    </source>
</evidence>
<keyword evidence="3 5" id="KW-0808">Transferase</keyword>
<keyword evidence="5" id="KW-1133">Transmembrane helix</keyword>
<evidence type="ECO:0000256" key="5">
    <source>
        <dbReference type="RuleBase" id="RU369090"/>
    </source>
</evidence>
<protein>
    <recommendedName>
        <fullName evidence="5">E3 ubiquitin-protein ligase RMA</fullName>
        <ecNumber evidence="5">2.3.2.27</ecNumber>
    </recommendedName>
    <alternativeName>
        <fullName evidence="5">Protein RING membrane-anchor</fullName>
    </alternativeName>
    <alternativeName>
        <fullName evidence="5">RING-type E3 ubiquitin transferase RMA</fullName>
    </alternativeName>
</protein>
<accession>A0A2C9UWR5</accession>
<dbReference type="GO" id="GO:0005789">
    <property type="term" value="C:endoplasmic reticulum membrane"/>
    <property type="evidence" value="ECO:0007669"/>
    <property type="project" value="UniProtKB-SubCell"/>
</dbReference>
<comment type="pathway">
    <text evidence="2 5">Protein modification; protein ubiquitination.</text>
</comment>
<feature type="transmembrane region" description="Helical" evidence="5">
    <location>
        <begin position="263"/>
        <end position="281"/>
    </location>
</feature>